<dbReference type="GO" id="GO:0005634">
    <property type="term" value="C:nucleus"/>
    <property type="evidence" value="ECO:0007669"/>
    <property type="project" value="UniProtKB-SubCell"/>
</dbReference>
<dbReference type="GO" id="GO:0070182">
    <property type="term" value="F:DNA polymerase binding"/>
    <property type="evidence" value="ECO:0007669"/>
    <property type="project" value="TreeGrafter"/>
</dbReference>
<keyword evidence="3" id="KW-0832">Ubl conjugation</keyword>
<dbReference type="GO" id="GO:0000793">
    <property type="term" value="C:condensed chromosome"/>
    <property type="evidence" value="ECO:0007669"/>
    <property type="project" value="TreeGrafter"/>
</dbReference>
<dbReference type="Pfam" id="PF14631">
    <property type="entry name" value="FancD2"/>
    <property type="match status" value="1"/>
</dbReference>
<evidence type="ECO:0000256" key="2">
    <source>
        <dbReference type="ARBA" id="ARBA00022499"/>
    </source>
</evidence>
<organism evidence="7 8">
    <name type="scientific">Lunasporangiospora selenospora</name>
    <dbReference type="NCBI Taxonomy" id="979761"/>
    <lineage>
        <taxon>Eukaryota</taxon>
        <taxon>Fungi</taxon>
        <taxon>Fungi incertae sedis</taxon>
        <taxon>Mucoromycota</taxon>
        <taxon>Mortierellomycotina</taxon>
        <taxon>Mortierellomycetes</taxon>
        <taxon>Mortierellales</taxon>
        <taxon>Mortierellaceae</taxon>
        <taxon>Lunasporangiospora</taxon>
    </lineage>
</organism>
<feature type="compositionally biased region" description="Acidic residues" evidence="6">
    <location>
        <begin position="1344"/>
        <end position="1379"/>
    </location>
</feature>
<protein>
    <submittedName>
        <fullName evidence="7">Fanconi anemia group D2 protein</fullName>
    </submittedName>
</protein>
<dbReference type="GO" id="GO:1990918">
    <property type="term" value="P:double-strand break repair involved in meiotic recombination"/>
    <property type="evidence" value="ECO:0007669"/>
    <property type="project" value="TreeGrafter"/>
</dbReference>
<evidence type="ECO:0000256" key="3">
    <source>
        <dbReference type="ARBA" id="ARBA00022843"/>
    </source>
</evidence>
<feature type="compositionally biased region" description="Acidic residues" evidence="6">
    <location>
        <begin position="1192"/>
        <end position="1213"/>
    </location>
</feature>
<name>A0A9P6KDL3_9FUNG</name>
<dbReference type="Proteomes" id="UP000780801">
    <property type="component" value="Unassembled WGS sequence"/>
</dbReference>
<dbReference type="GO" id="GO:0007129">
    <property type="term" value="P:homologous chromosome pairing at meiosis"/>
    <property type="evidence" value="ECO:0007669"/>
    <property type="project" value="TreeGrafter"/>
</dbReference>
<dbReference type="OrthoDB" id="27031at2759"/>
<comment type="caution">
    <text evidence="7">The sequence shown here is derived from an EMBL/GenBank/DDBJ whole genome shotgun (WGS) entry which is preliminary data.</text>
</comment>
<feature type="region of interest" description="Disordered" evidence="6">
    <location>
        <begin position="1186"/>
        <end position="1379"/>
    </location>
</feature>
<gene>
    <name evidence="7" type="primary">FANCD2</name>
    <name evidence="7" type="ORF">BGW38_001340</name>
</gene>
<feature type="compositionally biased region" description="Basic residues" evidence="6">
    <location>
        <begin position="1240"/>
        <end position="1254"/>
    </location>
</feature>
<feature type="region of interest" description="Disordered" evidence="6">
    <location>
        <begin position="668"/>
        <end position="691"/>
    </location>
</feature>
<dbReference type="EMBL" id="JAABOA010001419">
    <property type="protein sequence ID" value="KAF9581589.1"/>
    <property type="molecule type" value="Genomic_DNA"/>
</dbReference>
<feature type="compositionally biased region" description="Low complexity" evidence="6">
    <location>
        <begin position="672"/>
        <end position="685"/>
    </location>
</feature>
<evidence type="ECO:0000256" key="6">
    <source>
        <dbReference type="SAM" id="MobiDB-lite"/>
    </source>
</evidence>
<evidence type="ECO:0000313" key="7">
    <source>
        <dbReference type="EMBL" id="KAF9581589.1"/>
    </source>
</evidence>
<keyword evidence="4" id="KW-0539">Nucleus</keyword>
<dbReference type="GO" id="GO:0031573">
    <property type="term" value="P:mitotic intra-S DNA damage checkpoint signaling"/>
    <property type="evidence" value="ECO:0007669"/>
    <property type="project" value="TreeGrafter"/>
</dbReference>
<dbReference type="PANTHER" id="PTHR32086">
    <property type="entry name" value="FANCONI ANEMIA GROUP D2 PROTEIN"/>
    <property type="match status" value="1"/>
</dbReference>
<evidence type="ECO:0000256" key="5">
    <source>
        <dbReference type="ARBA" id="ARBA00093456"/>
    </source>
</evidence>
<proteinExistence type="inferred from homology"/>
<reference evidence="7" key="1">
    <citation type="journal article" date="2020" name="Fungal Divers.">
        <title>Resolving the Mortierellaceae phylogeny through synthesis of multi-gene phylogenetics and phylogenomics.</title>
        <authorList>
            <person name="Vandepol N."/>
            <person name="Liber J."/>
            <person name="Desiro A."/>
            <person name="Na H."/>
            <person name="Kennedy M."/>
            <person name="Barry K."/>
            <person name="Grigoriev I.V."/>
            <person name="Miller A.N."/>
            <person name="O'Donnell K."/>
            <person name="Stajich J.E."/>
            <person name="Bonito G."/>
        </authorList>
    </citation>
    <scope>NUCLEOTIDE SEQUENCE</scope>
    <source>
        <strain evidence="7">KOD1015</strain>
    </source>
</reference>
<evidence type="ECO:0000256" key="1">
    <source>
        <dbReference type="ARBA" id="ARBA00004123"/>
    </source>
</evidence>
<evidence type="ECO:0000256" key="4">
    <source>
        <dbReference type="ARBA" id="ARBA00023242"/>
    </source>
</evidence>
<dbReference type="PANTHER" id="PTHR32086:SF0">
    <property type="entry name" value="FANCONI ANEMIA GROUP D2 PROTEIN"/>
    <property type="match status" value="1"/>
</dbReference>
<keyword evidence="8" id="KW-1185">Reference proteome</keyword>
<dbReference type="GO" id="GO:0036297">
    <property type="term" value="P:interstrand cross-link repair"/>
    <property type="evidence" value="ECO:0007669"/>
    <property type="project" value="TreeGrafter"/>
</dbReference>
<comment type="subcellular location">
    <subcellularLocation>
        <location evidence="1">Nucleus</location>
    </subcellularLocation>
</comment>
<comment type="similarity">
    <text evidence="5">Belongs to the Fanconi anemia protein FANCD2 family.</text>
</comment>
<sequence>MNYNEMESYLPKLILQQMKWLDNIIEPSQLSRKIWEVIDLSPRSIQRDIITSLPEIIPDSEHKTVVAGLVEILDCTLDLTVPILDALSNLDLQPDMLTSARNHVVSKLESAELDDLPIVIKFLLQTVEPDTVGDMIETIRSNLDLRSIVKLRKNQKARAKDTNMTSEILVIDALKTGIRFQKFVADAWYKALVAITQPGQHKVIDIIVILILHSIVSMKQKVQALFRKKIIEGQITKKLIEETIIIHGTSLREYMSSILSISENLLRSSANYPIVARAASALYTHSFHVSDPYYRQEIVGSLLVHIGSGSGVEIDASLSVLQNIVQVSRAALNELNAFIKGVLDYLDNLTLEQIRLFFIDESTSSSSLLTELNIFIRKQLSNPMESVKKVGVMGAIAMVYAFGVIEDSNGAVESMDDSVPKYLQAELDPTTKISVQFLVMIRDSCQKSAVCLAMAYDELAYMVLSKQLSLKLTHWIKEEFSNQFVGTFVAEVNDIFTLQPNLSIALERWMNLDGPESELAIKIMPSLCMELPTSSSQMSTMTTPDGIAYLCSLFKLLQATEKATGENGLDDIDGLLGCGITMFKREYVEDIAEIYDVEIRHVIVQGLLSAINWFREIINAFSYDAGDQTMARIILRLQQISEIEEIFRHVLKTVPGFRPLESGTIKSKDLSSRSLPSSSMMGKSGTQMGMGSSKATLRATQSEDISSSSKLVSGEGMVLESLAPYLRELELDVFHILRVCEPITREVFEISEADSPEIVNLKHKELLFLLKDLLSKINLKLPARTGHIPFAKKTQLPVQHSGNPLLSRMDTLDFAQQVLKFIPYVTAKTGILLSLIHEESESETVIMDQAEKFILLECLNTSLKVILATLSWNELGGSDRNELRLGLLKSLALDNKSKEQGNEIQSSTNISAVATKAFAHMVSWREMMPDFETSVMLLEVLEKVLDLAPRDKETLLQASNFATSILSHRWPISNVIKNDRLAYVLGQQIGKADLRLDLLTKYVTQVLPSFLDQDDECTESHPLLTTNTFTTFTKVLYIQLTSIAGEFNDSGFEETETAFDHILKLSDCFQQLAGFVKSNDRREVLAVTLKHSKLFMEQFIKGILPFVGLHFKGYQSTVAKLFKNHLQTATRSLQAKQTLMAAVPAIKKTMEVLIFQVKLMLENNDAGAAFWLGNLKHRNLAGEEISSQLPDLSDDEGHDSAGEENMDVDDEDEGVHGRSSTSGNRGKKRSRSELKTSSKSGKKSARGPKVKKESKRATEEDDEARIHTKSDMSEDEQDQLSEENDGDAPQIYSGSRAPAVLDENSDDDVIEEVEDEDDDDEGDQDIEEIEERATRRRRRKNPYIDDEAEEEDDEEEEDEDEEDGDEEEEEDDDNSENDA</sequence>
<feature type="compositionally biased region" description="Acidic residues" evidence="6">
    <location>
        <begin position="1273"/>
        <end position="1286"/>
    </location>
</feature>
<feature type="compositionally biased region" description="Acidic residues" evidence="6">
    <location>
        <begin position="1303"/>
        <end position="1330"/>
    </location>
</feature>
<evidence type="ECO:0000313" key="8">
    <source>
        <dbReference type="Proteomes" id="UP000780801"/>
    </source>
</evidence>
<accession>A0A9P6KDL3</accession>
<dbReference type="InterPro" id="IPR029448">
    <property type="entry name" value="FANCD2"/>
</dbReference>
<keyword evidence="2" id="KW-1017">Isopeptide bond</keyword>